<evidence type="ECO:0000313" key="2">
    <source>
        <dbReference type="Proteomes" id="UP000605846"/>
    </source>
</evidence>
<organism evidence="1 2">
    <name type="scientific">Apophysomyces ossiformis</name>
    <dbReference type="NCBI Taxonomy" id="679940"/>
    <lineage>
        <taxon>Eukaryota</taxon>
        <taxon>Fungi</taxon>
        <taxon>Fungi incertae sedis</taxon>
        <taxon>Mucoromycota</taxon>
        <taxon>Mucoromycotina</taxon>
        <taxon>Mucoromycetes</taxon>
        <taxon>Mucorales</taxon>
        <taxon>Mucorineae</taxon>
        <taxon>Mucoraceae</taxon>
        <taxon>Apophysomyces</taxon>
    </lineage>
</organism>
<proteinExistence type="predicted"/>
<keyword evidence="2" id="KW-1185">Reference proteome</keyword>
<gene>
    <name evidence="1" type="ORF">EC973_005711</name>
</gene>
<comment type="caution">
    <text evidence="1">The sequence shown here is derived from an EMBL/GenBank/DDBJ whole genome shotgun (WGS) entry which is preliminary data.</text>
</comment>
<evidence type="ECO:0000313" key="1">
    <source>
        <dbReference type="EMBL" id="KAF7728674.1"/>
    </source>
</evidence>
<dbReference type="Proteomes" id="UP000605846">
    <property type="component" value="Unassembled WGS sequence"/>
</dbReference>
<reference evidence="1" key="1">
    <citation type="submission" date="2020-01" db="EMBL/GenBank/DDBJ databases">
        <title>Genome Sequencing of Three Apophysomyces-Like Fungal Strains Confirms a Novel Fungal Genus in the Mucoromycota with divergent Burkholderia-like Endosymbiotic Bacteria.</title>
        <authorList>
            <person name="Stajich J.E."/>
            <person name="Macias A.M."/>
            <person name="Carter-House D."/>
            <person name="Lovett B."/>
            <person name="Kasson L.R."/>
            <person name="Berry K."/>
            <person name="Grigoriev I."/>
            <person name="Chang Y."/>
            <person name="Spatafora J."/>
            <person name="Kasson M.T."/>
        </authorList>
    </citation>
    <scope>NUCLEOTIDE SEQUENCE</scope>
    <source>
        <strain evidence="1">NRRL A-21654</strain>
    </source>
</reference>
<dbReference type="EMBL" id="JABAYA010000033">
    <property type="protein sequence ID" value="KAF7728674.1"/>
    <property type="molecule type" value="Genomic_DNA"/>
</dbReference>
<name>A0A8H7BW80_9FUNG</name>
<dbReference type="AlphaFoldDB" id="A0A8H7BW80"/>
<accession>A0A8H7BW80</accession>
<sequence>MMIVNVLHTPLLEGLALILVLKCEFFTSSYRLGKDPTQAEEDVNRYCCAADRFSLDGADKTDKSESVFVRLSPPADWMHLFSTRVWLEKLVKLDSFVWTSRQELSPSSIGISLILSPSQRLIFSIVASARIRGDLGMLRDLGEILACDGYETATRAFPGPTSDSRSVPASLSGAAGDSEIVMQSTYLLVELSFTLGRTSGLLC</sequence>
<protein>
    <submittedName>
        <fullName evidence="1">Uncharacterized protein</fullName>
    </submittedName>
</protein>